<dbReference type="AlphaFoldDB" id="G0EDG8"/>
<dbReference type="PROSITE" id="PS51918">
    <property type="entry name" value="RADICAL_SAM"/>
    <property type="match status" value="1"/>
</dbReference>
<dbReference type="InterPro" id="IPR006158">
    <property type="entry name" value="Cobalamin-bd"/>
</dbReference>
<keyword evidence="2" id="KW-0949">S-adenosyl-L-methionine</keyword>
<dbReference type="PROSITE" id="PS51332">
    <property type="entry name" value="B12_BINDING"/>
    <property type="match status" value="1"/>
</dbReference>
<dbReference type="InterPro" id="IPR023980">
    <property type="entry name" value="CHP04013_B12-bd/rSAM"/>
</dbReference>
<dbReference type="Gene3D" id="3.40.50.280">
    <property type="entry name" value="Cobalamin-binding domain"/>
    <property type="match status" value="1"/>
</dbReference>
<feature type="domain" description="Radical SAM core" evidence="7">
    <location>
        <begin position="170"/>
        <end position="411"/>
    </location>
</feature>
<dbReference type="GO" id="GO:0051536">
    <property type="term" value="F:iron-sulfur cluster binding"/>
    <property type="evidence" value="ECO:0007669"/>
    <property type="project" value="UniProtKB-KW"/>
</dbReference>
<dbReference type="HOGENOM" id="CLU_042889_0_0_2"/>
<dbReference type="RefSeq" id="WP_014026330.1">
    <property type="nucleotide sequence ID" value="NC_015931.1"/>
</dbReference>
<dbReference type="GO" id="GO:0003824">
    <property type="term" value="F:catalytic activity"/>
    <property type="evidence" value="ECO:0007669"/>
    <property type="project" value="InterPro"/>
</dbReference>
<dbReference type="InterPro" id="IPR058240">
    <property type="entry name" value="rSAM_sf"/>
</dbReference>
<dbReference type="CDD" id="cd01335">
    <property type="entry name" value="Radical_SAM"/>
    <property type="match status" value="1"/>
</dbReference>
<dbReference type="InterPro" id="IPR023404">
    <property type="entry name" value="rSAM_horseshoe"/>
</dbReference>
<dbReference type="SUPFAM" id="SSF102114">
    <property type="entry name" value="Radical SAM enzymes"/>
    <property type="match status" value="1"/>
</dbReference>
<evidence type="ECO:0000256" key="3">
    <source>
        <dbReference type="ARBA" id="ARBA00022723"/>
    </source>
</evidence>
<gene>
    <name evidence="8" type="ordered locus">Pyrfu_0784</name>
</gene>
<keyword evidence="4" id="KW-0408">Iron</keyword>
<keyword evidence="5" id="KW-0411">Iron-sulfur</keyword>
<dbReference type="EMBL" id="CP002838">
    <property type="protein sequence ID" value="AEM38653.1"/>
    <property type="molecule type" value="Genomic_DNA"/>
</dbReference>
<dbReference type="OrthoDB" id="358785at2157"/>
<evidence type="ECO:0000259" key="7">
    <source>
        <dbReference type="PROSITE" id="PS51918"/>
    </source>
</evidence>
<evidence type="ECO:0000256" key="4">
    <source>
        <dbReference type="ARBA" id="ARBA00023004"/>
    </source>
</evidence>
<evidence type="ECO:0000259" key="6">
    <source>
        <dbReference type="PROSITE" id="PS51332"/>
    </source>
</evidence>
<dbReference type="KEGG" id="pfm:Pyrfu_0784"/>
<evidence type="ECO:0000256" key="1">
    <source>
        <dbReference type="ARBA" id="ARBA00001966"/>
    </source>
</evidence>
<dbReference type="Proteomes" id="UP000001037">
    <property type="component" value="Chromosome"/>
</dbReference>
<dbReference type="GO" id="GO:0046872">
    <property type="term" value="F:metal ion binding"/>
    <property type="evidence" value="ECO:0007669"/>
    <property type="project" value="UniProtKB-KW"/>
</dbReference>
<dbReference type="InParanoid" id="G0EDG8"/>
<proteinExistence type="predicted"/>
<dbReference type="PANTHER" id="PTHR43409:SF17">
    <property type="entry name" value="METHYLTHIOTRANSFERASE MJ0865-RELATED"/>
    <property type="match status" value="1"/>
</dbReference>
<dbReference type="InterPro" id="IPR007197">
    <property type="entry name" value="rSAM"/>
</dbReference>
<accession>G0EDG8</accession>
<dbReference type="Pfam" id="PF02310">
    <property type="entry name" value="B12-binding"/>
    <property type="match status" value="1"/>
</dbReference>
<dbReference type="STRING" id="694429.Pyrfu_0784"/>
<dbReference type="eggNOG" id="arCOG01356">
    <property type="taxonomic scope" value="Archaea"/>
</dbReference>
<evidence type="ECO:0000313" key="9">
    <source>
        <dbReference type="Proteomes" id="UP000001037"/>
    </source>
</evidence>
<keyword evidence="3" id="KW-0479">Metal-binding</keyword>
<sequence length="444" mass="50385">MPRGAVILVEHRDTKYSINALVASLDAARVADVMVSRWLSEALSTLTGIVERYERIVVGVSLMTEHFVTEFSAIREFVSKARRVAGEKLLLVAGGPHATGDPLGTLRTGFDAVVVGEGEVTLPLLVEAWFEEGWDGVTRVKGVAFLEEDRLVYTGHRPRINLDEYWSFPWWRRRFSPIEITRGCHWGCRYCETWFIHGGRERHRSIESILEHVRIMLKHGLRDIRFITPNALGYGERVRGERCLDLVGDLLETIHRVGSREGARIFFGSFPSEVRPEYVDDEAARLLKRYVANKRVIIGAQSGSERILKLLNRGHTPEDVLNAVHVLVRHGFRPEVDFIFGLPGETREDIEASLNLMKQIVKLGGRVHAHTFMPLPGTPLESAPGGRIPQWLRREIHRLIGFGGLYGQWEKQEKLAQLIHDFYRKGLIQGLRGWSNAILRPGSM</sequence>
<dbReference type="GO" id="GO:0031419">
    <property type="term" value="F:cobalamin binding"/>
    <property type="evidence" value="ECO:0007669"/>
    <property type="project" value="InterPro"/>
</dbReference>
<dbReference type="InterPro" id="IPR051198">
    <property type="entry name" value="BchE-like"/>
</dbReference>
<evidence type="ECO:0000256" key="5">
    <source>
        <dbReference type="ARBA" id="ARBA00023014"/>
    </source>
</evidence>
<dbReference type="SFLD" id="SFLDG01082">
    <property type="entry name" value="B12-binding_domain_containing"/>
    <property type="match status" value="1"/>
</dbReference>
<dbReference type="InterPro" id="IPR006638">
    <property type="entry name" value="Elp3/MiaA/NifB-like_rSAM"/>
</dbReference>
<evidence type="ECO:0000256" key="2">
    <source>
        <dbReference type="ARBA" id="ARBA00022691"/>
    </source>
</evidence>
<protein>
    <submittedName>
        <fullName evidence="8">Radical SAM domain protein</fullName>
    </submittedName>
</protein>
<reference evidence="8 9" key="1">
    <citation type="journal article" date="2011" name="Stand. Genomic Sci.">
        <title>Complete genome sequence of the hyperthermophilic chemolithoautotroph Pyrolobus fumarii type strain (1A).</title>
        <authorList>
            <person name="Anderson I."/>
            <person name="Goker M."/>
            <person name="Nolan M."/>
            <person name="Lucas S."/>
            <person name="Hammon N."/>
            <person name="Deshpande S."/>
            <person name="Cheng J.F."/>
            <person name="Tapia R."/>
            <person name="Han C."/>
            <person name="Goodwin L."/>
            <person name="Pitluck S."/>
            <person name="Huntemann M."/>
            <person name="Liolios K."/>
            <person name="Ivanova N."/>
            <person name="Pagani I."/>
            <person name="Mavromatis K."/>
            <person name="Ovchinikova G."/>
            <person name="Pati A."/>
            <person name="Chen A."/>
            <person name="Palaniappan K."/>
            <person name="Land M."/>
            <person name="Hauser L."/>
            <person name="Brambilla E.M."/>
            <person name="Huber H."/>
            <person name="Yasawong M."/>
            <person name="Rohde M."/>
            <person name="Spring S."/>
            <person name="Abt B."/>
            <person name="Sikorski J."/>
            <person name="Wirth R."/>
            <person name="Detter J.C."/>
            <person name="Woyke T."/>
            <person name="Bristow J."/>
            <person name="Eisen J.A."/>
            <person name="Markowitz V."/>
            <person name="Hugenholtz P."/>
            <person name="Kyrpides N.C."/>
            <person name="Klenk H.P."/>
            <person name="Lapidus A."/>
        </authorList>
    </citation>
    <scope>NUCLEOTIDE SEQUENCE [LARGE SCALE GENOMIC DNA]</scope>
    <source>
        <strain evidence="9">DSM 11204 / 1A</strain>
    </source>
</reference>
<feature type="domain" description="B12-binding" evidence="6">
    <location>
        <begin position="1"/>
        <end position="136"/>
    </location>
</feature>
<name>G0EDG8_PYRF1</name>
<dbReference type="Pfam" id="PF04055">
    <property type="entry name" value="Radical_SAM"/>
    <property type="match status" value="1"/>
</dbReference>
<comment type="cofactor">
    <cofactor evidence="1">
        <name>[4Fe-4S] cluster</name>
        <dbReference type="ChEBI" id="CHEBI:49883"/>
    </cofactor>
</comment>
<evidence type="ECO:0000313" key="8">
    <source>
        <dbReference type="EMBL" id="AEM38653.1"/>
    </source>
</evidence>
<dbReference type="PANTHER" id="PTHR43409">
    <property type="entry name" value="ANAEROBIC MAGNESIUM-PROTOPORPHYRIN IX MONOMETHYL ESTER CYCLASE-RELATED"/>
    <property type="match status" value="1"/>
</dbReference>
<dbReference type="GeneID" id="11139252"/>
<dbReference type="SFLD" id="SFLDS00029">
    <property type="entry name" value="Radical_SAM"/>
    <property type="match status" value="1"/>
</dbReference>
<keyword evidence="9" id="KW-1185">Reference proteome</keyword>
<organism evidence="8 9">
    <name type="scientific">Pyrolobus fumarii (strain DSM 11204 / 1A)</name>
    <dbReference type="NCBI Taxonomy" id="694429"/>
    <lineage>
        <taxon>Archaea</taxon>
        <taxon>Thermoproteota</taxon>
        <taxon>Thermoprotei</taxon>
        <taxon>Desulfurococcales</taxon>
        <taxon>Pyrodictiaceae</taxon>
        <taxon>Pyrolobus</taxon>
    </lineage>
</organism>
<dbReference type="NCBIfam" id="TIGR04013">
    <property type="entry name" value="B12_SAM_MJ_1487"/>
    <property type="match status" value="1"/>
</dbReference>
<dbReference type="Gene3D" id="3.80.30.20">
    <property type="entry name" value="tm_1862 like domain"/>
    <property type="match status" value="1"/>
</dbReference>
<dbReference type="SMART" id="SM00729">
    <property type="entry name" value="Elp3"/>
    <property type="match status" value="1"/>
</dbReference>